<protein>
    <submittedName>
        <fullName evidence="1">Uncharacterized protein</fullName>
    </submittedName>
</protein>
<organism evidence="1 2">
    <name type="scientific">Pholiota conissans</name>
    <dbReference type="NCBI Taxonomy" id="109636"/>
    <lineage>
        <taxon>Eukaryota</taxon>
        <taxon>Fungi</taxon>
        <taxon>Dikarya</taxon>
        <taxon>Basidiomycota</taxon>
        <taxon>Agaricomycotina</taxon>
        <taxon>Agaricomycetes</taxon>
        <taxon>Agaricomycetidae</taxon>
        <taxon>Agaricales</taxon>
        <taxon>Agaricineae</taxon>
        <taxon>Strophariaceae</taxon>
        <taxon>Pholiota</taxon>
    </lineage>
</organism>
<reference evidence="1" key="1">
    <citation type="submission" date="2020-11" db="EMBL/GenBank/DDBJ databases">
        <authorList>
            <consortium name="DOE Joint Genome Institute"/>
            <person name="Ahrendt S."/>
            <person name="Riley R."/>
            <person name="Andreopoulos W."/>
            <person name="Labutti K."/>
            <person name="Pangilinan J."/>
            <person name="Ruiz-Duenas F.J."/>
            <person name="Barrasa J.M."/>
            <person name="Sanchez-Garcia M."/>
            <person name="Camarero S."/>
            <person name="Miyauchi S."/>
            <person name="Serrano A."/>
            <person name="Linde D."/>
            <person name="Babiker R."/>
            <person name="Drula E."/>
            <person name="Ayuso-Fernandez I."/>
            <person name="Pacheco R."/>
            <person name="Padilla G."/>
            <person name="Ferreira P."/>
            <person name="Barriuso J."/>
            <person name="Kellner H."/>
            <person name="Castanera R."/>
            <person name="Alfaro M."/>
            <person name="Ramirez L."/>
            <person name="Pisabarro A.G."/>
            <person name="Kuo A."/>
            <person name="Tritt A."/>
            <person name="Lipzen A."/>
            <person name="He G."/>
            <person name="Yan M."/>
            <person name="Ng V."/>
            <person name="Cullen D."/>
            <person name="Martin F."/>
            <person name="Rosso M.-N."/>
            <person name="Henrissat B."/>
            <person name="Hibbett D."/>
            <person name="Martinez A.T."/>
            <person name="Grigoriev I.V."/>
        </authorList>
    </citation>
    <scope>NUCLEOTIDE SEQUENCE</scope>
    <source>
        <strain evidence="1">CIRM-BRFM 674</strain>
    </source>
</reference>
<dbReference type="AlphaFoldDB" id="A0A9P6CKP3"/>
<dbReference type="EMBL" id="MU156162">
    <property type="protein sequence ID" value="KAF9470211.1"/>
    <property type="molecule type" value="Genomic_DNA"/>
</dbReference>
<sequence>MYPTATVQEIAILEHVELSRYGSYCLETHGPLCTNNGRQGHVEPRSLALSSFVFSSPAAPSLRLSSSPVLSSDLFLPAHSPTPRCLSLVHPTLLVCSFAAARRVSEKIGYTGQETRKEGKRGGYPSSSSIRLCLPFLALPSASLVVPRYLSLLRPFIPIHLPPHVVGELGHTLIPGFAIVAHLRRKSFGIVLGGRH</sequence>
<dbReference type="Proteomes" id="UP000807469">
    <property type="component" value="Unassembled WGS sequence"/>
</dbReference>
<comment type="caution">
    <text evidence="1">The sequence shown here is derived from an EMBL/GenBank/DDBJ whole genome shotgun (WGS) entry which is preliminary data.</text>
</comment>
<gene>
    <name evidence="1" type="ORF">BDN70DRAFT_902296</name>
</gene>
<evidence type="ECO:0000313" key="2">
    <source>
        <dbReference type="Proteomes" id="UP000807469"/>
    </source>
</evidence>
<name>A0A9P6CKP3_9AGAR</name>
<proteinExistence type="predicted"/>
<keyword evidence="2" id="KW-1185">Reference proteome</keyword>
<accession>A0A9P6CKP3</accession>
<evidence type="ECO:0000313" key="1">
    <source>
        <dbReference type="EMBL" id="KAF9470211.1"/>
    </source>
</evidence>